<dbReference type="AlphaFoldDB" id="V6IA93"/>
<evidence type="ECO:0000313" key="1">
    <source>
        <dbReference type="EMBL" id="EQA60438.1"/>
    </source>
</evidence>
<keyword evidence="2" id="KW-1185">Reference proteome</keyword>
<evidence type="ECO:0000313" key="2">
    <source>
        <dbReference type="Proteomes" id="UP000018747"/>
    </source>
</evidence>
<sequence>MILRFFGVCDNRRIHSHKNLSSLDFFLRKKPELNRTLQLDLW</sequence>
<reference evidence="1" key="1">
    <citation type="submission" date="2013-05" db="EMBL/GenBank/DDBJ databases">
        <authorList>
            <person name="Harkins D.M."/>
            <person name="Durkin A.S."/>
            <person name="Brinkac L.M."/>
            <person name="Haft D.H."/>
            <person name="Selengut J.D."/>
            <person name="Sanka R."/>
            <person name="DePew J."/>
            <person name="Purushe J."/>
            <person name="Hartskeerl R.A."/>
            <person name="Ahmed A."/>
            <person name="van der Linden H."/>
            <person name="Goris M.G.A."/>
            <person name="Vinetz J.M."/>
            <person name="Sutton G.G."/>
            <person name="Nierman W.C."/>
            <person name="Fouts D.E."/>
        </authorList>
    </citation>
    <scope>NUCLEOTIDE SEQUENCE [LARGE SCALE GENOMIC DNA]</scope>
    <source>
        <strain evidence="1">L 60</strain>
    </source>
</reference>
<protein>
    <submittedName>
        <fullName evidence="1">Uncharacterized protein</fullName>
    </submittedName>
</protein>
<organism evidence="1 2">
    <name type="scientific">Leptospira alexanderi serovar Manhao 3 str. L 60</name>
    <dbReference type="NCBI Taxonomy" id="1049759"/>
    <lineage>
        <taxon>Bacteria</taxon>
        <taxon>Pseudomonadati</taxon>
        <taxon>Spirochaetota</taxon>
        <taxon>Spirochaetia</taxon>
        <taxon>Leptospirales</taxon>
        <taxon>Leptospiraceae</taxon>
        <taxon>Leptospira</taxon>
    </lineage>
</organism>
<dbReference type="Proteomes" id="UP000018747">
    <property type="component" value="Unassembled WGS sequence"/>
</dbReference>
<comment type="caution">
    <text evidence="1">The sequence shown here is derived from an EMBL/GenBank/DDBJ whole genome shotgun (WGS) entry which is preliminary data.</text>
</comment>
<proteinExistence type="predicted"/>
<accession>V6IA93</accession>
<gene>
    <name evidence="1" type="ORF">LEP1GSC062_4070</name>
</gene>
<name>V6IA93_9LEPT</name>
<dbReference type="EMBL" id="AHMT02000063">
    <property type="protein sequence ID" value="EQA60438.1"/>
    <property type="molecule type" value="Genomic_DNA"/>
</dbReference>